<dbReference type="RefSeq" id="WP_167190328.1">
    <property type="nucleotide sequence ID" value="NZ_JAASQL010000006.1"/>
</dbReference>
<sequence>MIKYEYFNNGKLLIVKYTGKISKPLLSSFLSFLFREVDISTLENIVADYRDAEMDFLAKDAQDIIKTRTEKANKDHYKIKTIFLVKGPKETAISILFSIALEKSPVFIYSTSDPCLKKISLNMSPEEFDFKIKNLKHSY</sequence>
<proteinExistence type="predicted"/>
<accession>A0ABX0UDE5</accession>
<evidence type="ECO:0000313" key="1">
    <source>
        <dbReference type="EMBL" id="NIJ46359.1"/>
    </source>
</evidence>
<protein>
    <submittedName>
        <fullName evidence="1">Uncharacterized protein</fullName>
    </submittedName>
</protein>
<dbReference type="Proteomes" id="UP000745859">
    <property type="component" value="Unassembled WGS sequence"/>
</dbReference>
<name>A0ABX0UDE5_9FLAO</name>
<evidence type="ECO:0000313" key="2">
    <source>
        <dbReference type="Proteomes" id="UP000745859"/>
    </source>
</evidence>
<organism evidence="1 2">
    <name type="scientific">Wenyingzhuangia heitensis</name>
    <dbReference type="NCBI Taxonomy" id="1487859"/>
    <lineage>
        <taxon>Bacteria</taxon>
        <taxon>Pseudomonadati</taxon>
        <taxon>Bacteroidota</taxon>
        <taxon>Flavobacteriia</taxon>
        <taxon>Flavobacteriales</taxon>
        <taxon>Flavobacteriaceae</taxon>
        <taxon>Wenyingzhuangia</taxon>
    </lineage>
</organism>
<keyword evidence="2" id="KW-1185">Reference proteome</keyword>
<comment type="caution">
    <text evidence="1">The sequence shown here is derived from an EMBL/GenBank/DDBJ whole genome shotgun (WGS) entry which is preliminary data.</text>
</comment>
<gene>
    <name evidence="1" type="ORF">FHR24_002846</name>
</gene>
<reference evidence="1 2" key="1">
    <citation type="submission" date="2020-03" db="EMBL/GenBank/DDBJ databases">
        <title>Genomic Encyclopedia of Type Strains, Phase IV (KMG-IV): sequencing the most valuable type-strain genomes for metagenomic binning, comparative biology and taxonomic classification.</title>
        <authorList>
            <person name="Goeker M."/>
        </authorList>
    </citation>
    <scope>NUCLEOTIDE SEQUENCE [LARGE SCALE GENOMIC DNA]</scope>
    <source>
        <strain evidence="1 2">DSM 101599</strain>
    </source>
</reference>
<dbReference type="EMBL" id="JAASQL010000006">
    <property type="protein sequence ID" value="NIJ46359.1"/>
    <property type="molecule type" value="Genomic_DNA"/>
</dbReference>